<keyword evidence="1" id="KW-0812">Transmembrane</keyword>
<reference evidence="2 3" key="1">
    <citation type="submission" date="2011-04" db="EMBL/GenBank/DDBJ databases">
        <authorList>
            <person name="Muzny D."/>
            <person name="Qin X."/>
            <person name="Deng J."/>
            <person name="Jiang H."/>
            <person name="Liu Y."/>
            <person name="Qu J."/>
            <person name="Song X.-Z."/>
            <person name="Zhang L."/>
            <person name="Thornton R."/>
            <person name="Coyle M."/>
            <person name="Francisco L."/>
            <person name="Jackson L."/>
            <person name="Javaid M."/>
            <person name="Korchina V."/>
            <person name="Kovar C."/>
            <person name="Mata R."/>
            <person name="Mathew T."/>
            <person name="Ngo R."/>
            <person name="Nguyen L."/>
            <person name="Nguyen N."/>
            <person name="Okwuonu G."/>
            <person name="Ongeri F."/>
            <person name="Pham C."/>
            <person name="Simmons D."/>
            <person name="Wilczek-Boney K."/>
            <person name="Hale W."/>
            <person name="Jakkamsetti A."/>
            <person name="Pham P."/>
            <person name="Ruth R."/>
            <person name="San Lucas F."/>
            <person name="Warren J."/>
            <person name="Zhang J."/>
            <person name="Zhao Z."/>
            <person name="Zhou C."/>
            <person name="Zhu D."/>
            <person name="Lee S."/>
            <person name="Bess C."/>
            <person name="Blankenburg K."/>
            <person name="Forbes L."/>
            <person name="Fu Q."/>
            <person name="Gubbala S."/>
            <person name="Hirani K."/>
            <person name="Jayaseelan J.C."/>
            <person name="Lara F."/>
            <person name="Munidasa M."/>
            <person name="Palculict T."/>
            <person name="Patil S."/>
            <person name="Pu L.-L."/>
            <person name="Saada N."/>
            <person name="Tang L."/>
            <person name="Weissenberger G."/>
            <person name="Zhu Y."/>
            <person name="Hemphill L."/>
            <person name="Shang Y."/>
            <person name="Youmans B."/>
            <person name="Ayvaz T."/>
            <person name="Ross M."/>
            <person name="Santibanez J."/>
            <person name="Aqrawi P."/>
            <person name="Gross S."/>
            <person name="Joshi V."/>
            <person name="Fowler G."/>
            <person name="Nazareth L."/>
            <person name="Reid J."/>
            <person name="Worley K."/>
            <person name="Petrosino J."/>
            <person name="Highlander S."/>
            <person name="Gibbs R."/>
        </authorList>
    </citation>
    <scope>NUCLEOTIDE SEQUENCE [LARGE SCALE GENOMIC DNA]</scope>
    <source>
        <strain evidence="2 3">ATCC 700821</strain>
    </source>
</reference>
<organism evidence="2 3">
    <name type="scientific">Prevotella pallens ATCC 700821</name>
    <dbReference type="NCBI Taxonomy" id="997353"/>
    <lineage>
        <taxon>Bacteria</taxon>
        <taxon>Pseudomonadati</taxon>
        <taxon>Bacteroidota</taxon>
        <taxon>Bacteroidia</taxon>
        <taxon>Bacteroidales</taxon>
        <taxon>Prevotellaceae</taxon>
        <taxon>Prevotella</taxon>
    </lineage>
</organism>
<sequence>MGLKHRALKNTILVATLCLFRVLQTLLLLRFFTTIKEQKNL</sequence>
<feature type="transmembrane region" description="Helical" evidence="1">
    <location>
        <begin position="12"/>
        <end position="32"/>
    </location>
</feature>
<name>F9DM58_9BACT</name>
<accession>F9DM58</accession>
<dbReference type="HOGENOM" id="CLU_3274683_0_0_10"/>
<dbReference type="Proteomes" id="UP000004123">
    <property type="component" value="Unassembled WGS sequence"/>
</dbReference>
<comment type="caution">
    <text evidence="2">The sequence shown here is derived from an EMBL/GenBank/DDBJ whole genome shotgun (WGS) entry which is preliminary data.</text>
</comment>
<dbReference type="EMBL" id="AFPY01000130">
    <property type="protein sequence ID" value="EGQ12354.1"/>
    <property type="molecule type" value="Genomic_DNA"/>
</dbReference>
<dbReference type="STRING" id="997353.HMPREF9144_2750"/>
<protein>
    <submittedName>
        <fullName evidence="2">Uncharacterized protein</fullName>
    </submittedName>
</protein>
<gene>
    <name evidence="2" type="ORF">HMPREF9144_2750</name>
</gene>
<keyword evidence="1" id="KW-0472">Membrane</keyword>
<dbReference type="AlphaFoldDB" id="F9DM58"/>
<keyword evidence="1" id="KW-1133">Transmembrane helix</keyword>
<evidence type="ECO:0000313" key="2">
    <source>
        <dbReference type="EMBL" id="EGQ12354.1"/>
    </source>
</evidence>
<evidence type="ECO:0000256" key="1">
    <source>
        <dbReference type="SAM" id="Phobius"/>
    </source>
</evidence>
<proteinExistence type="predicted"/>
<evidence type="ECO:0000313" key="3">
    <source>
        <dbReference type="Proteomes" id="UP000004123"/>
    </source>
</evidence>